<keyword evidence="1" id="KW-0812">Transmembrane</keyword>
<dbReference type="RefSeq" id="WP_240572314.1">
    <property type="nucleotide sequence ID" value="NZ_CP136709.1"/>
</dbReference>
<evidence type="ECO:0000313" key="2">
    <source>
        <dbReference type="EMBL" id="MCH4551993.1"/>
    </source>
</evidence>
<feature type="transmembrane region" description="Helical" evidence="1">
    <location>
        <begin position="33"/>
        <end position="53"/>
    </location>
</feature>
<name>A0ABS9RGC0_9FLAO</name>
<dbReference type="EMBL" id="JAKVQD010000001">
    <property type="protein sequence ID" value="MCH4551993.1"/>
    <property type="molecule type" value="Genomic_DNA"/>
</dbReference>
<reference evidence="2" key="1">
    <citation type="submission" date="2022-02" db="EMBL/GenBank/DDBJ databases">
        <title>Aestuariibaculum sp., a marine bacterium isolated from sediment in Guangxi.</title>
        <authorList>
            <person name="Ying J."/>
        </authorList>
    </citation>
    <scope>NUCLEOTIDE SEQUENCE</scope>
    <source>
        <strain evidence="2">L182</strain>
    </source>
</reference>
<dbReference type="Proteomes" id="UP001156141">
    <property type="component" value="Unassembled WGS sequence"/>
</dbReference>
<keyword evidence="1" id="KW-1133">Transmembrane helix</keyword>
<accession>A0ABS9RGC0</accession>
<proteinExistence type="predicted"/>
<gene>
    <name evidence="2" type="ORF">MKW35_05125</name>
</gene>
<sequence length="58" mass="6582">MKTLLTTLALIASGVFIFYLWLRMPSNLKGVVFFWAFPLLGIYLIIGGIVSLFKKDED</sequence>
<organism evidence="2 3">
    <name type="scientific">Aestuariibaculum lutulentum</name>
    <dbReference type="NCBI Taxonomy" id="2920935"/>
    <lineage>
        <taxon>Bacteria</taxon>
        <taxon>Pseudomonadati</taxon>
        <taxon>Bacteroidota</taxon>
        <taxon>Flavobacteriia</taxon>
        <taxon>Flavobacteriales</taxon>
        <taxon>Flavobacteriaceae</taxon>
    </lineage>
</organism>
<keyword evidence="3" id="KW-1185">Reference proteome</keyword>
<comment type="caution">
    <text evidence="2">The sequence shown here is derived from an EMBL/GenBank/DDBJ whole genome shotgun (WGS) entry which is preliminary data.</text>
</comment>
<evidence type="ECO:0000313" key="3">
    <source>
        <dbReference type="Proteomes" id="UP001156141"/>
    </source>
</evidence>
<protein>
    <submittedName>
        <fullName evidence="2">Uncharacterized protein</fullName>
    </submittedName>
</protein>
<evidence type="ECO:0000256" key="1">
    <source>
        <dbReference type="SAM" id="Phobius"/>
    </source>
</evidence>
<keyword evidence="1" id="KW-0472">Membrane</keyword>